<keyword evidence="3" id="KW-0328">Glycosyltransferase</keyword>
<organism evidence="3 4">
    <name type="scientific">Limnoraphis robusta CCNP1315</name>
    <dbReference type="NCBI Taxonomy" id="3110306"/>
    <lineage>
        <taxon>Bacteria</taxon>
        <taxon>Bacillati</taxon>
        <taxon>Cyanobacteriota</taxon>
        <taxon>Cyanophyceae</taxon>
        <taxon>Oscillatoriophycideae</taxon>
        <taxon>Oscillatoriales</taxon>
        <taxon>Sirenicapillariaceae</taxon>
        <taxon>Limnoraphis</taxon>
    </lineage>
</organism>
<accession>A0ABU5TYF9</accession>
<dbReference type="InterPro" id="IPR001296">
    <property type="entry name" value="Glyco_trans_1"/>
</dbReference>
<reference evidence="3 4" key="1">
    <citation type="submission" date="2023-12" db="EMBL/GenBank/DDBJ databases">
        <title>Baltic Sea Cyanobacteria.</title>
        <authorList>
            <person name="Delbaje E."/>
            <person name="Fewer D.P."/>
            <person name="Shishido T.K."/>
        </authorList>
    </citation>
    <scope>NUCLEOTIDE SEQUENCE [LARGE SCALE GENOMIC DNA]</scope>
    <source>
        <strain evidence="3 4">CCNP 1315</strain>
    </source>
</reference>
<dbReference type="Gene3D" id="3.40.50.2000">
    <property type="entry name" value="Glycogen Phosphorylase B"/>
    <property type="match status" value="2"/>
</dbReference>
<evidence type="ECO:0000259" key="2">
    <source>
        <dbReference type="Pfam" id="PF00534"/>
    </source>
</evidence>
<feature type="domain" description="Glycosyl transferase family 1" evidence="2">
    <location>
        <begin position="170"/>
        <end position="333"/>
    </location>
</feature>
<evidence type="ECO:0000313" key="3">
    <source>
        <dbReference type="EMBL" id="MEA5519681.1"/>
    </source>
</evidence>
<comment type="caution">
    <text evidence="3">The sequence shown here is derived from an EMBL/GenBank/DDBJ whole genome shotgun (WGS) entry which is preliminary data.</text>
</comment>
<dbReference type="SUPFAM" id="SSF53756">
    <property type="entry name" value="UDP-Glycosyltransferase/glycogen phosphorylase"/>
    <property type="match status" value="1"/>
</dbReference>
<name>A0ABU5TYF9_9CYAN</name>
<dbReference type="PANTHER" id="PTHR46401:SF2">
    <property type="entry name" value="GLYCOSYLTRANSFERASE WBBK-RELATED"/>
    <property type="match status" value="1"/>
</dbReference>
<keyword evidence="1 3" id="KW-0808">Transferase</keyword>
<dbReference type="PANTHER" id="PTHR46401">
    <property type="entry name" value="GLYCOSYLTRANSFERASE WBBK-RELATED"/>
    <property type="match status" value="1"/>
</dbReference>
<evidence type="ECO:0000313" key="4">
    <source>
        <dbReference type="Proteomes" id="UP001301728"/>
    </source>
</evidence>
<proteinExistence type="predicted"/>
<evidence type="ECO:0000256" key="1">
    <source>
        <dbReference type="ARBA" id="ARBA00022679"/>
    </source>
</evidence>
<sequence length="362" mass="41671">MEVTPLNIVLLSNWFENPYKDLLIQHLNTKKVYAQEYFRSVFFVQKVLSQGKPDILHLQTLHYFFVSRNKIYCWIKFILFILQLLFMKMIGVKVVWTVHEWIDKISDGQHNISPLQAAIIGKVMTAIITHCDSTKEEMITELKLKNCEKVFVVFHGNYIKAYENNISQLEARKILNIPENDCVFLMFGGIHKGKGTLDGVEAFKKLKQDNIFLIIAGKVSKAEFISSISQAIGDSKNIIFTTPHEGIPDEKIQVYMNACDCVILPYTIFTTSGVAILAMSYSKVCMAPRLGFFKDILDDHGAFLYDPKMEDGLLNAMNLSVEKQKILETMGQHNFKVVQEWSWDYVAAKTYEVYQWCLHHSI</sequence>
<protein>
    <submittedName>
        <fullName evidence="3">Glycosyltransferase family 4 protein</fullName>
        <ecNumber evidence="3">2.4.-.-</ecNumber>
    </submittedName>
</protein>
<dbReference type="EMBL" id="JAYGHT010000068">
    <property type="protein sequence ID" value="MEA5519681.1"/>
    <property type="molecule type" value="Genomic_DNA"/>
</dbReference>
<dbReference type="CDD" id="cd03801">
    <property type="entry name" value="GT4_PimA-like"/>
    <property type="match status" value="1"/>
</dbReference>
<dbReference type="GO" id="GO:0016757">
    <property type="term" value="F:glycosyltransferase activity"/>
    <property type="evidence" value="ECO:0007669"/>
    <property type="project" value="UniProtKB-KW"/>
</dbReference>
<gene>
    <name evidence="3" type="ORF">VB854_12085</name>
</gene>
<dbReference type="RefSeq" id="WP_323218947.1">
    <property type="nucleotide sequence ID" value="NZ_JAYGHT010000068.1"/>
</dbReference>
<keyword evidence="4" id="KW-1185">Reference proteome</keyword>
<dbReference type="EC" id="2.4.-.-" evidence="3"/>
<dbReference type="Pfam" id="PF00534">
    <property type="entry name" value="Glycos_transf_1"/>
    <property type="match status" value="1"/>
</dbReference>
<dbReference type="Proteomes" id="UP001301728">
    <property type="component" value="Unassembled WGS sequence"/>
</dbReference>